<dbReference type="Proteomes" id="UP000623842">
    <property type="component" value="Unassembled WGS sequence"/>
</dbReference>
<dbReference type="EMBL" id="BNCK01000012">
    <property type="protein sequence ID" value="GHG05885.1"/>
    <property type="molecule type" value="Genomic_DNA"/>
</dbReference>
<dbReference type="AlphaFoldDB" id="A0A919BQJ1"/>
<reference evidence="2" key="2">
    <citation type="submission" date="2020-09" db="EMBL/GenBank/DDBJ databases">
        <authorList>
            <person name="Sun Q."/>
            <person name="Kim S."/>
        </authorList>
    </citation>
    <scope>NUCLEOTIDE SEQUENCE</scope>
    <source>
        <strain evidence="2">KCTC 42731</strain>
    </source>
</reference>
<proteinExistence type="predicted"/>
<dbReference type="PROSITE" id="PS51257">
    <property type="entry name" value="PROKAR_LIPOPROTEIN"/>
    <property type="match status" value="1"/>
</dbReference>
<comment type="caution">
    <text evidence="2">The sequence shown here is derived from an EMBL/GenBank/DDBJ whole genome shotgun (WGS) entry which is preliminary data.</text>
</comment>
<evidence type="ECO:0000313" key="3">
    <source>
        <dbReference type="Proteomes" id="UP000623842"/>
    </source>
</evidence>
<evidence type="ECO:0000259" key="1">
    <source>
        <dbReference type="Pfam" id="PF06877"/>
    </source>
</evidence>
<name>A0A919BQJ1_9GAMM</name>
<organism evidence="2 3">
    <name type="scientific">Thalassotalea marina</name>
    <dbReference type="NCBI Taxonomy" id="1673741"/>
    <lineage>
        <taxon>Bacteria</taxon>
        <taxon>Pseudomonadati</taxon>
        <taxon>Pseudomonadota</taxon>
        <taxon>Gammaproteobacteria</taxon>
        <taxon>Alteromonadales</taxon>
        <taxon>Colwelliaceae</taxon>
        <taxon>Thalassotalea</taxon>
    </lineage>
</organism>
<dbReference type="InterPro" id="IPR009671">
    <property type="entry name" value="RraB_dom"/>
</dbReference>
<accession>A0A919BQJ1</accession>
<gene>
    <name evidence="2" type="ORF">GCM10017161_39290</name>
</gene>
<dbReference type="SUPFAM" id="SSF89946">
    <property type="entry name" value="Hypothetical protein VC0424"/>
    <property type="match status" value="1"/>
</dbReference>
<reference evidence="2" key="1">
    <citation type="journal article" date="2014" name="Int. J. Syst. Evol. Microbiol.">
        <title>Complete genome sequence of Corynebacterium casei LMG S-19264T (=DSM 44701T), isolated from a smear-ripened cheese.</title>
        <authorList>
            <consortium name="US DOE Joint Genome Institute (JGI-PGF)"/>
            <person name="Walter F."/>
            <person name="Albersmeier A."/>
            <person name="Kalinowski J."/>
            <person name="Ruckert C."/>
        </authorList>
    </citation>
    <scope>NUCLEOTIDE SEQUENCE</scope>
    <source>
        <strain evidence="2">KCTC 42731</strain>
    </source>
</reference>
<feature type="domain" description="Regulator of ribonuclease activity B" evidence="1">
    <location>
        <begin position="25"/>
        <end position="121"/>
    </location>
</feature>
<evidence type="ECO:0000313" key="2">
    <source>
        <dbReference type="EMBL" id="GHG05885.1"/>
    </source>
</evidence>
<dbReference type="Pfam" id="PF06877">
    <property type="entry name" value="RraB"/>
    <property type="match status" value="1"/>
</dbReference>
<dbReference type="RefSeq" id="WP_189774252.1">
    <property type="nucleotide sequence ID" value="NZ_BNCK01000012.1"/>
</dbReference>
<protein>
    <recommendedName>
        <fullName evidence="1">Regulator of ribonuclease activity B domain-containing protein</fullName>
    </recommendedName>
</protein>
<keyword evidence="3" id="KW-1185">Reference proteome</keyword>
<dbReference type="Gene3D" id="3.30.70.970">
    <property type="entry name" value="RraB-like"/>
    <property type="match status" value="1"/>
</dbReference>
<sequence length="126" mass="14517">MSKLVVSLFILALITGCAVNKQKMSTKNLIQALVERGSDVNKEHLIRYHIYCITKEDLDHVVKLATSEGFVPEESSYFKTDYNWYIALNKHSPLKFKPIYSSVKLLTKFQENRSCQKVTWGSSVER</sequence>
<dbReference type="InterPro" id="IPR036701">
    <property type="entry name" value="RraB-like_sf"/>
</dbReference>